<proteinExistence type="predicted"/>
<accession>A0A0C3NF97</accession>
<dbReference type="Proteomes" id="UP000054217">
    <property type="component" value="Unassembled WGS sequence"/>
</dbReference>
<sequence length="52" mass="6005">MPIALQFTQSRNWIWSCFLFRTVPVEPVMSVTSLMGRKTIAELSSRPCYVIL</sequence>
<reference evidence="2" key="2">
    <citation type="submission" date="2015-01" db="EMBL/GenBank/DDBJ databases">
        <title>Evolutionary Origins and Diversification of the Mycorrhizal Mutualists.</title>
        <authorList>
            <consortium name="DOE Joint Genome Institute"/>
            <consortium name="Mycorrhizal Genomics Consortium"/>
            <person name="Kohler A."/>
            <person name="Kuo A."/>
            <person name="Nagy L.G."/>
            <person name="Floudas D."/>
            <person name="Copeland A."/>
            <person name="Barry K.W."/>
            <person name="Cichocki N."/>
            <person name="Veneault-Fourrey C."/>
            <person name="LaButti K."/>
            <person name="Lindquist E.A."/>
            <person name="Lipzen A."/>
            <person name="Lundell T."/>
            <person name="Morin E."/>
            <person name="Murat C."/>
            <person name="Riley R."/>
            <person name="Ohm R."/>
            <person name="Sun H."/>
            <person name="Tunlid A."/>
            <person name="Henrissat B."/>
            <person name="Grigoriev I.V."/>
            <person name="Hibbett D.S."/>
            <person name="Martin F."/>
        </authorList>
    </citation>
    <scope>NUCLEOTIDE SEQUENCE [LARGE SCALE GENOMIC DNA]</scope>
    <source>
        <strain evidence="2">Marx 270</strain>
    </source>
</reference>
<dbReference type="InParanoid" id="A0A0C3NF97"/>
<reference evidence="1 2" key="1">
    <citation type="submission" date="2014-04" db="EMBL/GenBank/DDBJ databases">
        <authorList>
            <consortium name="DOE Joint Genome Institute"/>
            <person name="Kuo A."/>
            <person name="Kohler A."/>
            <person name="Costa M.D."/>
            <person name="Nagy L.G."/>
            <person name="Floudas D."/>
            <person name="Copeland A."/>
            <person name="Barry K.W."/>
            <person name="Cichocki N."/>
            <person name="Veneault-Fourrey C."/>
            <person name="LaButti K."/>
            <person name="Lindquist E.A."/>
            <person name="Lipzen A."/>
            <person name="Lundell T."/>
            <person name="Morin E."/>
            <person name="Murat C."/>
            <person name="Sun H."/>
            <person name="Tunlid A."/>
            <person name="Henrissat B."/>
            <person name="Grigoriev I.V."/>
            <person name="Hibbett D.S."/>
            <person name="Martin F."/>
            <person name="Nordberg H.P."/>
            <person name="Cantor M.N."/>
            <person name="Hua S.X."/>
        </authorList>
    </citation>
    <scope>NUCLEOTIDE SEQUENCE [LARGE SCALE GENOMIC DNA]</scope>
    <source>
        <strain evidence="1 2">Marx 270</strain>
    </source>
</reference>
<gene>
    <name evidence="1" type="ORF">M404DRAFT_1008339</name>
</gene>
<evidence type="ECO:0000313" key="2">
    <source>
        <dbReference type="Proteomes" id="UP000054217"/>
    </source>
</evidence>
<name>A0A0C3NF97_PISTI</name>
<dbReference type="HOGENOM" id="CLU_3088194_0_0_1"/>
<dbReference type="EMBL" id="KN832098">
    <property type="protein sequence ID" value="KIN94425.1"/>
    <property type="molecule type" value="Genomic_DNA"/>
</dbReference>
<protein>
    <submittedName>
        <fullName evidence="1">Uncharacterized protein</fullName>
    </submittedName>
</protein>
<organism evidence="1 2">
    <name type="scientific">Pisolithus tinctorius Marx 270</name>
    <dbReference type="NCBI Taxonomy" id="870435"/>
    <lineage>
        <taxon>Eukaryota</taxon>
        <taxon>Fungi</taxon>
        <taxon>Dikarya</taxon>
        <taxon>Basidiomycota</taxon>
        <taxon>Agaricomycotina</taxon>
        <taxon>Agaricomycetes</taxon>
        <taxon>Agaricomycetidae</taxon>
        <taxon>Boletales</taxon>
        <taxon>Sclerodermatineae</taxon>
        <taxon>Pisolithaceae</taxon>
        <taxon>Pisolithus</taxon>
    </lineage>
</organism>
<evidence type="ECO:0000313" key="1">
    <source>
        <dbReference type="EMBL" id="KIN94425.1"/>
    </source>
</evidence>
<keyword evidence="2" id="KW-1185">Reference proteome</keyword>
<dbReference type="AlphaFoldDB" id="A0A0C3NF97"/>